<dbReference type="Pfam" id="PF00285">
    <property type="entry name" value="Citrate_synt"/>
    <property type="match status" value="1"/>
</dbReference>
<dbReference type="InterPro" id="IPR016142">
    <property type="entry name" value="Citrate_synth-like_lrg_a-sub"/>
</dbReference>
<keyword evidence="6" id="KW-1185">Reference proteome</keyword>
<dbReference type="CDD" id="cd06100">
    <property type="entry name" value="CCL_ACL-C"/>
    <property type="match status" value="1"/>
</dbReference>
<name>A0ABN1Q1D4_9PSEU</name>
<dbReference type="PANTHER" id="PTHR11739">
    <property type="entry name" value="CITRATE SYNTHASE"/>
    <property type="match status" value="1"/>
</dbReference>
<evidence type="ECO:0000313" key="6">
    <source>
        <dbReference type="Proteomes" id="UP001499967"/>
    </source>
</evidence>
<dbReference type="InterPro" id="IPR002020">
    <property type="entry name" value="Citrate_synthase"/>
</dbReference>
<evidence type="ECO:0000256" key="2">
    <source>
        <dbReference type="ARBA" id="ARBA00010566"/>
    </source>
</evidence>
<dbReference type="PANTHER" id="PTHR11739:SF4">
    <property type="entry name" value="CITRATE SYNTHASE, PEROXISOMAL"/>
    <property type="match status" value="1"/>
</dbReference>
<evidence type="ECO:0000256" key="4">
    <source>
        <dbReference type="ARBA" id="ARBA00022679"/>
    </source>
</evidence>
<comment type="pathway">
    <text evidence="1">Carbohydrate metabolism; tricarboxylic acid cycle.</text>
</comment>
<dbReference type="InterPro" id="IPR036969">
    <property type="entry name" value="Citrate_synthase_sf"/>
</dbReference>
<dbReference type="RefSeq" id="WP_343941790.1">
    <property type="nucleotide sequence ID" value="NZ_BAAAHP010000075.1"/>
</dbReference>
<dbReference type="SUPFAM" id="SSF48256">
    <property type="entry name" value="Citrate synthase"/>
    <property type="match status" value="1"/>
</dbReference>
<keyword evidence="5" id="KW-0456">Lyase</keyword>
<gene>
    <name evidence="5" type="ORF">GCM10009559_28080</name>
</gene>
<reference evidence="5 6" key="1">
    <citation type="journal article" date="2019" name="Int. J. Syst. Evol. Microbiol.">
        <title>The Global Catalogue of Microorganisms (GCM) 10K type strain sequencing project: providing services to taxonomists for standard genome sequencing and annotation.</title>
        <authorList>
            <consortium name="The Broad Institute Genomics Platform"/>
            <consortium name="The Broad Institute Genome Sequencing Center for Infectious Disease"/>
            <person name="Wu L."/>
            <person name="Ma J."/>
        </authorList>
    </citation>
    <scope>NUCLEOTIDE SEQUENCE [LARGE SCALE GENOMIC DNA]</scope>
    <source>
        <strain evidence="5 6">JCM 11117</strain>
    </source>
</reference>
<evidence type="ECO:0000256" key="3">
    <source>
        <dbReference type="ARBA" id="ARBA00012972"/>
    </source>
</evidence>
<evidence type="ECO:0000313" key="5">
    <source>
        <dbReference type="EMBL" id="GAA0936072.1"/>
    </source>
</evidence>
<protein>
    <recommendedName>
        <fullName evidence="3">citrate synthase (unknown stereospecificity)</fullName>
        <ecNumber evidence="3">2.3.3.16</ecNumber>
    </recommendedName>
</protein>
<organism evidence="5 6">
    <name type="scientific">Pseudonocardia zijingensis</name>
    <dbReference type="NCBI Taxonomy" id="153376"/>
    <lineage>
        <taxon>Bacteria</taxon>
        <taxon>Bacillati</taxon>
        <taxon>Actinomycetota</taxon>
        <taxon>Actinomycetes</taxon>
        <taxon>Pseudonocardiales</taxon>
        <taxon>Pseudonocardiaceae</taxon>
        <taxon>Pseudonocardia</taxon>
    </lineage>
</organism>
<keyword evidence="4" id="KW-0808">Transferase</keyword>
<dbReference type="InterPro" id="IPR016143">
    <property type="entry name" value="Citrate_synth-like_sm_a-sub"/>
</dbReference>
<accession>A0ABN1Q1D4</accession>
<dbReference type="EMBL" id="BAAAHP010000075">
    <property type="protein sequence ID" value="GAA0936072.1"/>
    <property type="molecule type" value="Genomic_DNA"/>
</dbReference>
<comment type="similarity">
    <text evidence="2">Belongs to the citrate synthase family.</text>
</comment>
<sequence>MSDAPALDVRSDICWSDATSITVLGRDLCTDIIGELDFGSFAFLLLTERMPSAAEGTLFNAALVSLVEHGITPNAMATRLTHLGAPESLQSAVAAGLLGLGSRFVGTIEGAAQFVTEGAGRLTAAGDDSDAAVRAEAERIVAGFRERREHVPGIGHPIHDPVDPRAERLFEIAESEGFPTLPIRLVRAVAAAGSEASGRALPVNVTGAIGTVVALLDLDWRIARGLGVISRTVGLVGHLREELAQPMATTLWRTTDAAATRHLGIEAWPAR</sequence>
<dbReference type="Proteomes" id="UP001499967">
    <property type="component" value="Unassembled WGS sequence"/>
</dbReference>
<dbReference type="NCBIfam" id="NF004868">
    <property type="entry name" value="PRK06224.1-5"/>
    <property type="match status" value="1"/>
</dbReference>
<dbReference type="Gene3D" id="1.10.230.10">
    <property type="entry name" value="Cytochrome P450-Terp, domain 2"/>
    <property type="match status" value="1"/>
</dbReference>
<dbReference type="EC" id="2.3.3.16" evidence="3"/>
<evidence type="ECO:0000256" key="1">
    <source>
        <dbReference type="ARBA" id="ARBA00005163"/>
    </source>
</evidence>
<comment type="caution">
    <text evidence="5">The sequence shown here is derived from an EMBL/GenBank/DDBJ whole genome shotgun (WGS) entry which is preliminary data.</text>
</comment>
<dbReference type="GO" id="GO:0016829">
    <property type="term" value="F:lyase activity"/>
    <property type="evidence" value="ECO:0007669"/>
    <property type="project" value="UniProtKB-KW"/>
</dbReference>
<dbReference type="Gene3D" id="1.10.580.10">
    <property type="entry name" value="Citrate Synthase, domain 1"/>
    <property type="match status" value="1"/>
</dbReference>
<proteinExistence type="inferred from homology"/>